<organism evidence="17 18">
    <name type="scientific">Orchesella cincta</name>
    <name type="common">Springtail</name>
    <name type="synonym">Podura cincta</name>
    <dbReference type="NCBI Taxonomy" id="48709"/>
    <lineage>
        <taxon>Eukaryota</taxon>
        <taxon>Metazoa</taxon>
        <taxon>Ecdysozoa</taxon>
        <taxon>Arthropoda</taxon>
        <taxon>Hexapoda</taxon>
        <taxon>Collembola</taxon>
        <taxon>Entomobryomorpha</taxon>
        <taxon>Entomobryoidea</taxon>
        <taxon>Orchesellidae</taxon>
        <taxon>Orchesellinae</taxon>
        <taxon>Orchesella</taxon>
    </lineage>
</organism>
<dbReference type="GO" id="GO:0006417">
    <property type="term" value="P:regulation of translation"/>
    <property type="evidence" value="ECO:0007669"/>
    <property type="project" value="UniProtKB-KW"/>
</dbReference>
<keyword evidence="3" id="KW-0678">Repressor</keyword>
<dbReference type="AlphaFoldDB" id="A0A1D2M673"/>
<dbReference type="Proteomes" id="UP000094527">
    <property type="component" value="Unassembled WGS sequence"/>
</dbReference>
<dbReference type="PANTHER" id="PTHR23253">
    <property type="entry name" value="EUKARYOTIC TRANSLATION INITIATION FACTOR 4 GAMMA"/>
    <property type="match status" value="1"/>
</dbReference>
<name>A0A1D2M673_ORCCI</name>
<keyword evidence="7" id="KW-0832">Ubl conjugation</keyword>
<dbReference type="PROSITE" id="PS51363">
    <property type="entry name" value="W2"/>
    <property type="match status" value="1"/>
</dbReference>
<keyword evidence="18" id="KW-1185">Reference proteome</keyword>
<proteinExistence type="inferred from homology"/>
<evidence type="ECO:0000256" key="8">
    <source>
        <dbReference type="ARBA" id="ARBA00022845"/>
    </source>
</evidence>
<evidence type="ECO:0000259" key="15">
    <source>
        <dbReference type="PROSITE" id="PS51363"/>
    </source>
</evidence>
<comment type="function">
    <text evidence="11">Appears to play a role in the switch from cap-dependent to IRES-mediated translation during mitosis, apoptosis and viral infection. Cleaved by some caspases and viral proteases.</text>
</comment>
<feature type="non-terminal residue" evidence="17">
    <location>
        <position position="1"/>
    </location>
</feature>
<keyword evidence="10" id="KW-0007">Acetylation</keyword>
<dbReference type="SUPFAM" id="SSF48371">
    <property type="entry name" value="ARM repeat"/>
    <property type="match status" value="3"/>
</dbReference>
<dbReference type="OMA" id="CAPLDIN"/>
<gene>
    <name evidence="17" type="ORF">Ocin01_18207</name>
</gene>
<keyword evidence="6" id="KW-0597">Phosphoprotein</keyword>
<dbReference type="OrthoDB" id="514777at2759"/>
<evidence type="ECO:0000256" key="11">
    <source>
        <dbReference type="ARBA" id="ARBA00037759"/>
    </source>
</evidence>
<dbReference type="InterPro" id="IPR003890">
    <property type="entry name" value="MIF4G-like_typ-3"/>
</dbReference>
<comment type="caution">
    <text evidence="17">The sequence shown here is derived from an EMBL/GenBank/DDBJ whole genome shotgun (WGS) entry which is preliminary data.</text>
</comment>
<evidence type="ECO:0000256" key="3">
    <source>
        <dbReference type="ARBA" id="ARBA00022491"/>
    </source>
</evidence>
<evidence type="ECO:0000256" key="10">
    <source>
        <dbReference type="ARBA" id="ARBA00022990"/>
    </source>
</evidence>
<dbReference type="InterPro" id="IPR003891">
    <property type="entry name" value="Initiation_fac_eIF4g_MI"/>
</dbReference>
<keyword evidence="2" id="KW-0488">Methylation</keyword>
<accession>A0A1D2M673</accession>
<dbReference type="InterPro" id="IPR016024">
    <property type="entry name" value="ARM-type_fold"/>
</dbReference>
<dbReference type="SMART" id="SM00543">
    <property type="entry name" value="MIF4G"/>
    <property type="match status" value="1"/>
</dbReference>
<evidence type="ECO:0000256" key="2">
    <source>
        <dbReference type="ARBA" id="ARBA00022481"/>
    </source>
</evidence>
<dbReference type="SMART" id="SM00544">
    <property type="entry name" value="MA3"/>
    <property type="match status" value="1"/>
</dbReference>
<evidence type="ECO:0000256" key="6">
    <source>
        <dbReference type="ARBA" id="ARBA00022553"/>
    </source>
</evidence>
<feature type="domain" description="W2" evidence="15">
    <location>
        <begin position="786"/>
        <end position="969"/>
    </location>
</feature>
<evidence type="ECO:0000313" key="18">
    <source>
        <dbReference type="Proteomes" id="UP000094527"/>
    </source>
</evidence>
<comment type="similarity">
    <text evidence="1">Belongs to the eukaryotic initiation factor 4G family.</text>
</comment>
<dbReference type="Gene3D" id="1.25.40.180">
    <property type="match status" value="3"/>
</dbReference>
<dbReference type="Pfam" id="PF02020">
    <property type="entry name" value="W2"/>
    <property type="match status" value="1"/>
</dbReference>
<feature type="domain" description="MI" evidence="16">
    <location>
        <begin position="609"/>
        <end position="732"/>
    </location>
</feature>
<evidence type="ECO:0000256" key="14">
    <source>
        <dbReference type="SAM" id="MobiDB-lite"/>
    </source>
</evidence>
<evidence type="ECO:0000256" key="12">
    <source>
        <dbReference type="ARBA" id="ARBA00040449"/>
    </source>
</evidence>
<keyword evidence="5 17" id="KW-0396">Initiation factor</keyword>
<evidence type="ECO:0000256" key="13">
    <source>
        <dbReference type="ARBA" id="ARBA00046720"/>
    </source>
</evidence>
<evidence type="ECO:0000256" key="4">
    <source>
        <dbReference type="ARBA" id="ARBA00022499"/>
    </source>
</evidence>
<dbReference type="GO" id="GO:0016281">
    <property type="term" value="C:eukaryotic translation initiation factor 4F complex"/>
    <property type="evidence" value="ECO:0007669"/>
    <property type="project" value="TreeGrafter"/>
</dbReference>
<evidence type="ECO:0000256" key="1">
    <source>
        <dbReference type="ARBA" id="ARBA00005775"/>
    </source>
</evidence>
<keyword evidence="9" id="KW-0648">Protein biosynthesis</keyword>
<dbReference type="STRING" id="48709.A0A1D2M673"/>
<dbReference type="PROSITE" id="PS51366">
    <property type="entry name" value="MI"/>
    <property type="match status" value="1"/>
</dbReference>
<feature type="region of interest" description="Disordered" evidence="14">
    <location>
        <begin position="50"/>
        <end position="81"/>
    </location>
</feature>
<dbReference type="CDD" id="cd11559">
    <property type="entry name" value="W2_eIF4G1_like"/>
    <property type="match status" value="1"/>
</dbReference>
<evidence type="ECO:0000256" key="9">
    <source>
        <dbReference type="ARBA" id="ARBA00022917"/>
    </source>
</evidence>
<dbReference type="PANTHER" id="PTHR23253:SF9">
    <property type="entry name" value="EUKARYOTIC TRANSLATION INITIATION FACTOR 4 GAMMA 2"/>
    <property type="match status" value="1"/>
</dbReference>
<keyword evidence="4" id="KW-1017">Isopeptide bond</keyword>
<dbReference type="EMBL" id="LJIJ01003549">
    <property type="protein sequence ID" value="ODM88475.1"/>
    <property type="molecule type" value="Genomic_DNA"/>
</dbReference>
<dbReference type="SMART" id="SM00515">
    <property type="entry name" value="eIF5C"/>
    <property type="match status" value="1"/>
</dbReference>
<evidence type="ECO:0000313" key="17">
    <source>
        <dbReference type="EMBL" id="ODM88475.1"/>
    </source>
</evidence>
<dbReference type="GO" id="GO:0003729">
    <property type="term" value="F:mRNA binding"/>
    <property type="evidence" value="ECO:0007669"/>
    <property type="project" value="TreeGrafter"/>
</dbReference>
<evidence type="ECO:0000256" key="7">
    <source>
        <dbReference type="ARBA" id="ARBA00022843"/>
    </source>
</evidence>
<sequence length="973" mass="111264">VHRFSPQSPIFDEGATLSFIKITSAVAPFSPPLHFSKPFVQETTTEGPQVIGSASRNLGGRDEIRSQSSTSERWIPPSAIRRDALPHENSDDVKFRKVRGILNKLTPQTFDRLTEELIRIGLDSQVLLKGVILLIFEKALQEPKYVSMYAQLCKKLSKKVPNFDPPNPDNTTTFRRLLLNKCQDEYANRARASAMYDQKSAIGNLTPEEEEEKLLAKRKMLGNIKFIGELGKLEMLTHSILHKCCEELVKKTKAEDLECLCQIMSTCGHLLDNDKGKYLMDQYFDRMKELSENEKLPARIRFMLQDVIELRENHWLPRKTISLKESPKPIQEIRREAHDELGISDGSRSPTEEFRYLQIDPRRNGRIFGPKKRTGLEDVFAPVPIAMTSLGTGPGVITPGEKSLGMETNGFHTPPPMNNYRPAGGMRGYNPPNNMAPNNMAPNNPPYYQQHKNNMKYHQNHNNMHHNHNHDNHHGQMNNMHHNMRNNQNNMNNHVGYEKSPVAPRFMKQAQQANQGMVGAPPMPMSTMPMANEELSFRPPQNSMIKMIPQPMKPPTFVPPIMDPRKSPVTAVLPPPVINNPPPVENPLMQQGNKNTLERKKNTAPTKEDIIKKVDDIIGELIAKKSQEEALEAMKELKMPDRLYCDIIVAILNKAMDHNEPDREAVYSFVVYLVEQEFISVAQFQDSFRVMLDLMGDLEADIPRIKSYVAAFAGRAICQGQMTIVEVADLTENGKHYPFLLLVLQHMGKTMERTKLCKLFDESKVNLLTTLPKTDRTKDRMAEILEERELSFLFPLLKIQAEMAKRLQINSDPTDFLEWVKGQVDVTYQTSHGFIHALMTVIFKFINGEGLQGIKGNPSQAPEKQMKEKEKALLLKYKPVISTFLQDRVDLQVIAIYALQSAWFALECPKVMLLRWFMNTYELDLIEEDAFLKWKEDIRDDYPGKGKALFQVNQWLNWLEEEEEEGEEGEGDE</sequence>
<keyword evidence="8" id="KW-0810">Translation regulation</keyword>
<dbReference type="InterPro" id="IPR003307">
    <property type="entry name" value="W2_domain"/>
</dbReference>
<dbReference type="GO" id="GO:0003743">
    <property type="term" value="F:translation initiation factor activity"/>
    <property type="evidence" value="ECO:0007669"/>
    <property type="project" value="UniProtKB-KW"/>
</dbReference>
<protein>
    <recommendedName>
        <fullName evidence="12">Eukaryotic translation initiation factor 4 gamma 2</fullName>
    </recommendedName>
</protein>
<reference evidence="17 18" key="1">
    <citation type="journal article" date="2016" name="Genome Biol. Evol.">
        <title>Gene Family Evolution Reflects Adaptation to Soil Environmental Stressors in the Genome of the Collembolan Orchesella cincta.</title>
        <authorList>
            <person name="Faddeeva-Vakhrusheva A."/>
            <person name="Derks M.F."/>
            <person name="Anvar S.Y."/>
            <person name="Agamennone V."/>
            <person name="Suring W."/>
            <person name="Smit S."/>
            <person name="van Straalen N.M."/>
            <person name="Roelofs D."/>
        </authorList>
    </citation>
    <scope>NUCLEOTIDE SEQUENCE [LARGE SCALE GENOMIC DNA]</scope>
    <source>
        <tissue evidence="17">Mixed pool</tissue>
    </source>
</reference>
<evidence type="ECO:0000256" key="5">
    <source>
        <dbReference type="ARBA" id="ARBA00022540"/>
    </source>
</evidence>
<dbReference type="Pfam" id="PF02847">
    <property type="entry name" value="MA3"/>
    <property type="match status" value="1"/>
</dbReference>
<evidence type="ECO:0000259" key="16">
    <source>
        <dbReference type="PROSITE" id="PS51366"/>
    </source>
</evidence>
<dbReference type="Pfam" id="PF02854">
    <property type="entry name" value="MIF4G"/>
    <property type="match status" value="1"/>
</dbReference>
<comment type="subunit">
    <text evidence="13">Interacts with the serine/threonine protein kinases MKNK1 and MKNK2. Binds EIF4A and EIF3. Interacts with MIF4GD. Interacts with DAZAP2.</text>
</comment>